<comment type="caution">
    <text evidence="1">The sequence shown here is derived from an EMBL/GenBank/DDBJ whole genome shotgun (WGS) entry which is preliminary data.</text>
</comment>
<dbReference type="AlphaFoldDB" id="A0A1X2GNK9"/>
<sequence>MEFYFPPLLSSRVLAIQQSLTIDLNHPGQLMIDTCLRTFRMNLQWTKTSTNSLDAVLLNIYNSVLFCGRKAMILNKEIGSRSSHALCPPFMVKLAMQMVPCVLHSSPSTAPKHQIVWLTLYGFKMAYTKQKAQYHAAIQDLQTHLGSLKCRQQTSLLQAIASWEKEHRLIAC</sequence>
<gene>
    <name evidence="1" type="ORF">DM01DRAFT_1216949</name>
</gene>
<evidence type="ECO:0000313" key="1">
    <source>
        <dbReference type="EMBL" id="ORX58012.1"/>
    </source>
</evidence>
<proteinExistence type="predicted"/>
<accession>A0A1X2GNK9</accession>
<reference evidence="1 2" key="1">
    <citation type="submission" date="2016-07" db="EMBL/GenBank/DDBJ databases">
        <title>Pervasive Adenine N6-methylation of Active Genes in Fungi.</title>
        <authorList>
            <consortium name="DOE Joint Genome Institute"/>
            <person name="Mondo S.J."/>
            <person name="Dannebaum R.O."/>
            <person name="Kuo R.C."/>
            <person name="Labutti K."/>
            <person name="Haridas S."/>
            <person name="Kuo A."/>
            <person name="Salamov A."/>
            <person name="Ahrendt S.R."/>
            <person name="Lipzen A."/>
            <person name="Sullivan W."/>
            <person name="Andreopoulos W.B."/>
            <person name="Clum A."/>
            <person name="Lindquist E."/>
            <person name="Daum C."/>
            <person name="Ramamoorthy G.K."/>
            <person name="Gryganskyi A."/>
            <person name="Culley D."/>
            <person name="Magnuson J.K."/>
            <person name="James T.Y."/>
            <person name="O'Malley M.A."/>
            <person name="Stajich J.E."/>
            <person name="Spatafora J.W."/>
            <person name="Visel A."/>
            <person name="Grigoriev I.V."/>
        </authorList>
    </citation>
    <scope>NUCLEOTIDE SEQUENCE [LARGE SCALE GENOMIC DNA]</scope>
    <source>
        <strain evidence="1 2">NRRL 3301</strain>
    </source>
</reference>
<protein>
    <submittedName>
        <fullName evidence="1">Uncharacterized protein</fullName>
    </submittedName>
</protein>
<organism evidence="1 2">
    <name type="scientific">Hesseltinella vesiculosa</name>
    <dbReference type="NCBI Taxonomy" id="101127"/>
    <lineage>
        <taxon>Eukaryota</taxon>
        <taxon>Fungi</taxon>
        <taxon>Fungi incertae sedis</taxon>
        <taxon>Mucoromycota</taxon>
        <taxon>Mucoromycotina</taxon>
        <taxon>Mucoromycetes</taxon>
        <taxon>Mucorales</taxon>
        <taxon>Cunninghamellaceae</taxon>
        <taxon>Hesseltinella</taxon>
    </lineage>
</organism>
<dbReference type="Proteomes" id="UP000242146">
    <property type="component" value="Unassembled WGS sequence"/>
</dbReference>
<evidence type="ECO:0000313" key="2">
    <source>
        <dbReference type="Proteomes" id="UP000242146"/>
    </source>
</evidence>
<keyword evidence="2" id="KW-1185">Reference proteome</keyword>
<dbReference type="EMBL" id="MCGT01000007">
    <property type="protein sequence ID" value="ORX58012.1"/>
    <property type="molecule type" value="Genomic_DNA"/>
</dbReference>
<dbReference type="OrthoDB" id="289721at2759"/>
<name>A0A1X2GNK9_9FUNG</name>